<dbReference type="GO" id="GO:0005737">
    <property type="term" value="C:cytoplasm"/>
    <property type="evidence" value="ECO:0007669"/>
    <property type="project" value="UniProtKB-SubCell"/>
</dbReference>
<reference evidence="9" key="3">
    <citation type="submission" date="2025-08" db="UniProtKB">
        <authorList>
            <consortium name="Ensembl"/>
        </authorList>
    </citation>
    <scope>IDENTIFICATION</scope>
</reference>
<evidence type="ECO:0000259" key="8">
    <source>
        <dbReference type="Pfam" id="PF23277"/>
    </source>
</evidence>
<keyword evidence="5" id="KW-0966">Cell projection</keyword>
<dbReference type="Ensembl" id="ENSELUT00000015768.3">
    <property type="protein sequence ID" value="ENSELUP00000027508.3"/>
    <property type="gene ID" value="ENSELUG00000003780.3"/>
</dbReference>
<dbReference type="GO" id="GO:0015631">
    <property type="term" value="F:tubulin binding"/>
    <property type="evidence" value="ECO:0007669"/>
    <property type="project" value="TreeGrafter"/>
</dbReference>
<dbReference type="InterPro" id="IPR033304">
    <property type="entry name" value="DLEC1"/>
</dbReference>
<evidence type="ECO:0000256" key="4">
    <source>
        <dbReference type="ARBA" id="ARBA00023069"/>
    </source>
</evidence>
<dbReference type="InterPro" id="IPR013783">
    <property type="entry name" value="Ig-like_fold"/>
</dbReference>
<evidence type="ECO:0000256" key="3">
    <source>
        <dbReference type="ARBA" id="ARBA00022490"/>
    </source>
</evidence>
<feature type="region of interest" description="Disordered" evidence="6">
    <location>
        <begin position="1"/>
        <end position="20"/>
    </location>
</feature>
<feature type="domain" description="HYDIN/VesB/CFA65-like Ig-like" evidence="7">
    <location>
        <begin position="406"/>
        <end position="519"/>
    </location>
</feature>
<dbReference type="PANTHER" id="PTHR46348">
    <property type="entry name" value="DELETED IN LUNG AND ESOPHAGEAL CANCER PROTEIN 1"/>
    <property type="match status" value="1"/>
</dbReference>
<dbReference type="Bgee" id="ENSELUG00000003780">
    <property type="expression patterns" value="Expressed in mesonephros and 2 other cell types or tissues"/>
</dbReference>
<feature type="compositionally biased region" description="Polar residues" evidence="6">
    <location>
        <begin position="213"/>
        <end position="231"/>
    </location>
</feature>
<dbReference type="InterPro" id="IPR053879">
    <property type="entry name" value="HYDIN_VesB_CFA65-like_Ig"/>
</dbReference>
<dbReference type="GO" id="GO:0008285">
    <property type="term" value="P:negative regulation of cell population proliferation"/>
    <property type="evidence" value="ECO:0007669"/>
    <property type="project" value="InterPro"/>
</dbReference>
<dbReference type="RefSeq" id="XP_034145187.1">
    <property type="nucleotide sequence ID" value="XM_034289296.1"/>
</dbReference>
<accession>A0A3P8ZGD9</accession>
<dbReference type="GeneID" id="105009350"/>
<feature type="domain" description="HYDIN/VesB/CFA65-like Ig-like" evidence="7">
    <location>
        <begin position="793"/>
        <end position="893"/>
    </location>
</feature>
<dbReference type="Pfam" id="PF22544">
    <property type="entry name" value="HYDIN_VesB_CFA65-like_Ig"/>
    <property type="match status" value="2"/>
</dbReference>
<dbReference type="AlphaFoldDB" id="A0A3P8ZGD9"/>
<dbReference type="InParanoid" id="A0A3P8ZGD9"/>
<feature type="domain" description="Deleted in lung and esophageal cancer protein 1 Ig-like" evidence="8">
    <location>
        <begin position="304"/>
        <end position="393"/>
    </location>
</feature>
<protein>
    <recommendedName>
        <fullName evidence="11">DLEC1 cilia and flagella associated protein</fullName>
    </recommendedName>
</protein>
<dbReference type="Proteomes" id="UP000265140">
    <property type="component" value="Chromosome 21"/>
</dbReference>
<evidence type="ECO:0008006" key="11">
    <source>
        <dbReference type="Google" id="ProtNLM"/>
    </source>
</evidence>
<reference evidence="9" key="2">
    <citation type="submission" date="2020-02" db="EMBL/GenBank/DDBJ databases">
        <title>Esox lucius (northern pike) genome, fEsoLuc1, primary haplotype.</title>
        <authorList>
            <person name="Myers G."/>
            <person name="Karagic N."/>
            <person name="Meyer A."/>
            <person name="Pippel M."/>
            <person name="Reichard M."/>
            <person name="Winkler S."/>
            <person name="Tracey A."/>
            <person name="Sims Y."/>
            <person name="Howe K."/>
            <person name="Rhie A."/>
            <person name="Formenti G."/>
            <person name="Durbin R."/>
            <person name="Fedrigo O."/>
            <person name="Jarvis E.D."/>
        </authorList>
    </citation>
    <scope>NUCLEOTIDE SEQUENCE [LARGE SCALE GENOMIC DNA]</scope>
</reference>
<dbReference type="PANTHER" id="PTHR46348:SF1">
    <property type="entry name" value="DELETED IN LUNG AND ESOPHAGEAL CANCER PROTEIN 1"/>
    <property type="match status" value="1"/>
</dbReference>
<evidence type="ECO:0000313" key="10">
    <source>
        <dbReference type="Proteomes" id="UP000265140"/>
    </source>
</evidence>
<sequence>MFEESEPKGETGCMHPSMNRHRPAFEVSQDNSHLLASIFKDLYTTEIIGKDTVAHFTKTRSGGNRYHDKYVEKLQQVHSEYSLQMRDADMLENHIIMARVQTTASGNRVGDELGQAYHQLGLPPGVSTFMWCVDNSLLKSNNLICRGDYITQLAPLIKAPRVKSTPGFAKPTMSYNRRICDVPQDDGYTLIPPLEKTAQSLMEESEISLTITCSSDTGTPLSTPSQRSCQRQKPKWMDELNAKSRAEVRAGLHKLQQRHNFLRNPRFLPPKAQQAARSLILLEKTGERRGETDERSPAKSVPVFLANPPVVYFTDYIAGQVYEMTVELRNMSASSCHTRVIPPTTPHFSLGLGRFPGEGGVIAPGMACQYTVRFVPDSLTNYKDLLVVETQDQYLLVPIEASRPPPILTLPRVLDCGYCLVGGVKFLEFLCRNDGLSAGTFCIIPRRQWPASNIRSVVNNSFAEEAPFAISPSLFVLQPGQSTVLEMVFFPTSAESWSQVFTIVCDNCQVKDITLQGQGQLIGLEMVCVSGEEEDPVLEELRDLTANHYVCFPPTNPQSVQQKTITIRNNTHLELEFHWQIMQPYLKPLLPGESPDSAHIQYHLANDEVFHFNPTSGFFAPLGDHEFLLTFTPKELMDYHSVCHLVLRDIPELPKETREDDGAPQPLGPGPKVMDVVVMEIKVEGRTEAYQVLLEPYSVHIPGEVFINTTVRRRFKMWNNSRSSITFQWDRITDCHIMEVEPPAGEIEMNECFDLELVLTGGRPGAEESRLICHIQHHHPPVVLPICVTFKGPHVSVNVAKVDLGLMRLGDQSQATVLLTNTTPLEAPWSLVHGEGPHSHTSEITVDPCRGVLPPLASCNVDILFRPRACQHFTTILDLSVENGQGCHLSVEADILSPQVCLLSCELVFPDLYVGVPSLATVTLFNQSLLPAQYTWTKLQGEQASLCSARFTPTSGTLGAHTKMDVTVAFTSHTDIKLKGVAALCEVTGMKKPLVLEFRSKAQGLNVSYSLPHTSPVSDEQGPDASLVLNFGDDVLLKRPVTKQLVITNHTAICAPFTLEAEYFTGQASSLPAGQSQHRGVYMRKPLHYAQAKTIEDRAQEGFVNSLLADGRGAVFFIQPDCGILGAFETQTVDITAFTNMWGDYRDQLICKMGDLTPKLIPMQMTVRGCPIYFQMIGPQPDNQNQGPIIRFGCHVSGGDTVSRSLRLNNSSPYDIRVDWENFTVDQHDRKLLDMVVSYGDVFPLKDTDGNELVGGTLYARTFPTWSHTPSTIGTSSSLWSKSDSGEDQLVTEEEEGALYSTPPQRKLVSVFVRPHEGNPSDFPYCITPQQIVVPAGGSSTIHISFTPLVLSGLTSNSICVAFALGFMSLDSEVASCIPGKVTRAQGLELEPLRLDLQAFVRLAILSVQMEEEEGTLEFYAVASDLIHGEPHSKMAQKEFAVTRTFQLKNNTAMPLSFRLSTTPPFSVLQPQTKGPSRSASSTLHSLTPPDHQLLVLQSHHIMQVKVAFHCSPTLLANLRQPAELLPPGVSLVTNGSGERKLMFQQTVSVEYSNNSLQSVPLGAHLAIPTLHLSCDRLDFGTCYVGQTRVREVHLYNQGGSASYWRALIGSDGEEASGTFTVSPDCGVLKPLECSVPSCRESIQIRFTASYEGAFRARVTFQGVLGEHPLLLHIQGSGSFDERFVSQLPDT</sequence>
<dbReference type="GO" id="GO:0005929">
    <property type="term" value="C:cilium"/>
    <property type="evidence" value="ECO:0007669"/>
    <property type="project" value="UniProtKB-SubCell"/>
</dbReference>
<reference evidence="9" key="4">
    <citation type="submission" date="2025-09" db="UniProtKB">
        <authorList>
            <consortium name="Ensembl"/>
        </authorList>
    </citation>
    <scope>IDENTIFICATION</scope>
</reference>
<reference evidence="10" key="1">
    <citation type="journal article" date="2014" name="PLoS ONE">
        <title>The genome and linkage map of the northern pike (Esox lucius): conserved synteny revealed between the salmonid sister group and the Neoteleostei.</title>
        <authorList>
            <person name="Rondeau E.B."/>
            <person name="Minkley D.R."/>
            <person name="Leong J.S."/>
            <person name="Messmer A.M."/>
            <person name="Jantzen J.R."/>
            <person name="von Schalburg K.R."/>
            <person name="Lemon C."/>
            <person name="Bird N.H."/>
            <person name="Koop B.F."/>
        </authorList>
    </citation>
    <scope>NUCLEOTIDE SEQUENCE</scope>
</reference>
<evidence type="ECO:0000259" key="7">
    <source>
        <dbReference type="Pfam" id="PF22544"/>
    </source>
</evidence>
<keyword evidence="10" id="KW-1185">Reference proteome</keyword>
<evidence type="ECO:0000256" key="6">
    <source>
        <dbReference type="SAM" id="MobiDB-lite"/>
    </source>
</evidence>
<keyword evidence="3" id="KW-0963">Cytoplasm</keyword>
<dbReference type="Pfam" id="PF23277">
    <property type="entry name" value="Ig_Dlec1_1"/>
    <property type="match status" value="1"/>
</dbReference>
<evidence type="ECO:0000256" key="1">
    <source>
        <dbReference type="ARBA" id="ARBA00004138"/>
    </source>
</evidence>
<keyword evidence="4" id="KW-0969">Cilium</keyword>
<comment type="subcellular location">
    <subcellularLocation>
        <location evidence="1">Cell projection</location>
        <location evidence="1">Cilium</location>
    </subcellularLocation>
    <subcellularLocation>
        <location evidence="2">Cytoplasm</location>
    </subcellularLocation>
</comment>
<proteinExistence type="predicted"/>
<evidence type="ECO:0000313" key="9">
    <source>
        <dbReference type="Ensembl" id="ENSELUP00000027508.3"/>
    </source>
</evidence>
<dbReference type="GeneTree" id="ENSGT00390000006098"/>
<evidence type="ECO:0000256" key="2">
    <source>
        <dbReference type="ARBA" id="ARBA00004496"/>
    </source>
</evidence>
<dbReference type="Pfam" id="PF23316">
    <property type="entry name" value="Ig_DLEC1_6th"/>
    <property type="match status" value="1"/>
</dbReference>
<evidence type="ECO:0000256" key="5">
    <source>
        <dbReference type="ARBA" id="ARBA00023273"/>
    </source>
</evidence>
<feature type="region of interest" description="Disordered" evidence="6">
    <location>
        <begin position="213"/>
        <end position="234"/>
    </location>
</feature>
<dbReference type="OMA" id="APGMCCK"/>
<organism evidence="9 10">
    <name type="scientific">Esox lucius</name>
    <name type="common">Northern pike</name>
    <dbReference type="NCBI Taxonomy" id="8010"/>
    <lineage>
        <taxon>Eukaryota</taxon>
        <taxon>Metazoa</taxon>
        <taxon>Chordata</taxon>
        <taxon>Craniata</taxon>
        <taxon>Vertebrata</taxon>
        <taxon>Euteleostomi</taxon>
        <taxon>Actinopterygii</taxon>
        <taxon>Neopterygii</taxon>
        <taxon>Teleostei</taxon>
        <taxon>Protacanthopterygii</taxon>
        <taxon>Esociformes</taxon>
        <taxon>Esocidae</taxon>
        <taxon>Esox</taxon>
    </lineage>
</organism>
<dbReference type="InterPro" id="IPR059041">
    <property type="entry name" value="Ig_DLEC1_1"/>
</dbReference>
<dbReference type="Gene3D" id="2.60.40.10">
    <property type="entry name" value="Immunoglobulins"/>
    <property type="match status" value="8"/>
</dbReference>
<name>A0A3P8ZGD9_ESOLU</name>
<gene>
    <name evidence="9" type="primary">DLEC1</name>
</gene>